<dbReference type="SUPFAM" id="SSF53244">
    <property type="entry name" value="MurD-like peptide ligases, peptide-binding domain"/>
    <property type="match status" value="1"/>
</dbReference>
<dbReference type="SUPFAM" id="SSF56059">
    <property type="entry name" value="Glutathione synthetase ATP-binding domain-like"/>
    <property type="match status" value="1"/>
</dbReference>
<dbReference type="InterPro" id="IPR013651">
    <property type="entry name" value="ATP-grasp_RimK-type"/>
</dbReference>
<feature type="domain" description="ATP-grasp" evidence="15">
    <location>
        <begin position="224"/>
        <end position="477"/>
    </location>
</feature>
<dbReference type="HOGENOM" id="CLU_016806_0_0_9"/>
<dbReference type="InterPro" id="IPR013221">
    <property type="entry name" value="Mur_ligase_cen"/>
</dbReference>
<evidence type="ECO:0000256" key="6">
    <source>
        <dbReference type="ARBA" id="ARBA00013005"/>
    </source>
</evidence>
<protein>
    <recommendedName>
        <fullName evidence="7">Cyanophycin synthetase</fullName>
        <ecNumber evidence="6">6.3.2.29</ecNumber>
        <ecNumber evidence="5">6.3.2.30</ecNumber>
    </recommendedName>
    <alternativeName>
        <fullName evidence="11">Cyanophycin synthase</fullName>
    </alternativeName>
</protein>
<dbReference type="GO" id="GO:0071161">
    <property type="term" value="F:cyanophycin synthetase activity (L-arginine-adding)"/>
    <property type="evidence" value="ECO:0007669"/>
    <property type="project" value="UniProtKB-EC"/>
</dbReference>
<gene>
    <name evidence="16" type="ORF">CCDG5_1423</name>
</gene>
<comment type="subunit">
    <text evidence="4">Homodimer.</text>
</comment>
<evidence type="ECO:0000256" key="8">
    <source>
        <dbReference type="ARBA" id="ARBA00022598"/>
    </source>
</evidence>
<dbReference type="PANTHER" id="PTHR23135:SF18">
    <property type="entry name" value="CYANOPHYCIN SYNTHETASE"/>
    <property type="match status" value="1"/>
</dbReference>
<dbReference type="EC" id="6.3.2.30" evidence="5"/>
<evidence type="ECO:0000256" key="7">
    <source>
        <dbReference type="ARBA" id="ARBA00022036"/>
    </source>
</evidence>
<dbReference type="InterPro" id="IPR044019">
    <property type="entry name" value="Cyanophycin_syn_N"/>
</dbReference>
<evidence type="ECO:0000256" key="12">
    <source>
        <dbReference type="ARBA" id="ARBA00048094"/>
    </source>
</evidence>
<name>A0A078KPT5_9FIRM</name>
<dbReference type="InterPro" id="IPR004101">
    <property type="entry name" value="Mur_ligase_C"/>
</dbReference>
<dbReference type="Proteomes" id="UP000032431">
    <property type="component" value="Chromosome I"/>
</dbReference>
<comment type="catalytic activity">
    <reaction evidence="13">
        <text>[L-4-(L-arginin-2-N-yl)aspartate](n) + L-aspartate + ATP = [L-4-(L-arginin-2-N-yl)aspartate](n)-L-aspartate + ADP + phosphate + H(+)</text>
        <dbReference type="Rhea" id="RHEA:13277"/>
        <dbReference type="Rhea" id="RHEA-COMP:13728"/>
        <dbReference type="Rhea" id="RHEA-COMP:13733"/>
        <dbReference type="ChEBI" id="CHEBI:15378"/>
        <dbReference type="ChEBI" id="CHEBI:29991"/>
        <dbReference type="ChEBI" id="CHEBI:30616"/>
        <dbReference type="ChEBI" id="CHEBI:43474"/>
        <dbReference type="ChEBI" id="CHEBI:137986"/>
        <dbReference type="ChEBI" id="CHEBI:137990"/>
        <dbReference type="ChEBI" id="CHEBI:456216"/>
        <dbReference type="EC" id="6.3.2.29"/>
    </reaction>
</comment>
<evidence type="ECO:0000256" key="2">
    <source>
        <dbReference type="ARBA" id="ARBA00004752"/>
    </source>
</evidence>
<dbReference type="Gene3D" id="3.90.190.20">
    <property type="entry name" value="Mur ligase, C-terminal domain"/>
    <property type="match status" value="1"/>
</dbReference>
<dbReference type="Gene3D" id="3.30.470.20">
    <property type="entry name" value="ATP-grasp fold, B domain"/>
    <property type="match status" value="2"/>
</dbReference>
<dbReference type="InterPro" id="IPR018109">
    <property type="entry name" value="Folylpolyglutamate_synth_CS"/>
</dbReference>
<dbReference type="EMBL" id="LM995447">
    <property type="protein sequence ID" value="CDZ24537.1"/>
    <property type="molecule type" value="Genomic_DNA"/>
</dbReference>
<accession>A0A078KPT5</accession>
<evidence type="ECO:0000256" key="5">
    <source>
        <dbReference type="ARBA" id="ARBA00012968"/>
    </source>
</evidence>
<keyword evidence="9 14" id="KW-0547">Nucleotide-binding</keyword>
<evidence type="ECO:0000256" key="10">
    <source>
        <dbReference type="ARBA" id="ARBA00022840"/>
    </source>
</evidence>
<dbReference type="GO" id="GO:0071160">
    <property type="term" value="F:cyanophycin synthetase activity (L-aspartate-adding)"/>
    <property type="evidence" value="ECO:0007669"/>
    <property type="project" value="UniProtKB-EC"/>
</dbReference>
<dbReference type="Gene3D" id="3.40.1190.10">
    <property type="entry name" value="Mur-like, catalytic domain"/>
    <property type="match status" value="1"/>
</dbReference>
<comment type="similarity">
    <text evidence="3">In the C-terminal section; belongs to the MurCDEF family.</text>
</comment>
<reference evidence="17" key="1">
    <citation type="submission" date="2014-07" db="EMBL/GenBank/DDBJ databases">
        <authorList>
            <person name="Wibberg D."/>
        </authorList>
    </citation>
    <scope>NUCLEOTIDE SEQUENCE [LARGE SCALE GENOMIC DNA]</scope>
    <source>
        <strain evidence="17">DG5</strain>
    </source>
</reference>
<evidence type="ECO:0000256" key="13">
    <source>
        <dbReference type="ARBA" id="ARBA00048425"/>
    </source>
</evidence>
<dbReference type="GO" id="GO:0046872">
    <property type="term" value="F:metal ion binding"/>
    <property type="evidence" value="ECO:0007669"/>
    <property type="project" value="InterPro"/>
</dbReference>
<dbReference type="AlphaFoldDB" id="A0A078KPT5"/>
<dbReference type="EC" id="6.3.2.29" evidence="6"/>
<comment type="catalytic activity">
    <reaction evidence="12">
        <text>[L-4-(L-arginin-2-N-yl)aspartate](n)-L-aspartate + L-arginine + ATP = [L-4-(L-arginin-2-N-yl)aspartate](n+1) + ADP + phosphate + H(+)</text>
        <dbReference type="Rhea" id="RHEA:23888"/>
        <dbReference type="Rhea" id="RHEA-COMP:13732"/>
        <dbReference type="Rhea" id="RHEA-COMP:13733"/>
        <dbReference type="ChEBI" id="CHEBI:15378"/>
        <dbReference type="ChEBI" id="CHEBI:30616"/>
        <dbReference type="ChEBI" id="CHEBI:32682"/>
        <dbReference type="ChEBI" id="CHEBI:43474"/>
        <dbReference type="ChEBI" id="CHEBI:137986"/>
        <dbReference type="ChEBI" id="CHEBI:137990"/>
        <dbReference type="ChEBI" id="CHEBI:456216"/>
        <dbReference type="EC" id="6.3.2.30"/>
    </reaction>
</comment>
<evidence type="ECO:0000259" key="15">
    <source>
        <dbReference type="PROSITE" id="PS50975"/>
    </source>
</evidence>
<dbReference type="InterPro" id="IPR011810">
    <property type="entry name" value="Cya_phycin_syn"/>
</dbReference>
<evidence type="ECO:0000256" key="3">
    <source>
        <dbReference type="ARBA" id="ARBA00009060"/>
    </source>
</evidence>
<dbReference type="STRING" id="29343.CCDG5_1423"/>
<keyword evidence="10 14" id="KW-0067">ATP-binding</keyword>
<dbReference type="GO" id="GO:0005524">
    <property type="term" value="F:ATP binding"/>
    <property type="evidence" value="ECO:0007669"/>
    <property type="project" value="UniProtKB-UniRule"/>
</dbReference>
<comment type="pathway">
    <text evidence="2">Cell wall biogenesis; peptidoglycan biosynthesis.</text>
</comment>
<organism evidence="16 17">
    <name type="scientific">[Clostridium] cellulosi</name>
    <dbReference type="NCBI Taxonomy" id="29343"/>
    <lineage>
        <taxon>Bacteria</taxon>
        <taxon>Bacillati</taxon>
        <taxon>Bacillota</taxon>
        <taxon>Clostridia</taxon>
        <taxon>Eubacteriales</taxon>
        <taxon>Oscillospiraceae</taxon>
        <taxon>Oscillospiraceae incertae sedis</taxon>
    </lineage>
</organism>
<evidence type="ECO:0000256" key="14">
    <source>
        <dbReference type="PROSITE-ProRule" id="PRU00409"/>
    </source>
</evidence>
<comment type="function">
    <text evidence="1">Catalyzes the ATP-dependent polymerization of arginine and aspartate to multi-L-arginyl-poly-L-aspartic acid (cyanophycin; a water-insoluble reserve polymer).</text>
</comment>
<dbReference type="Pfam" id="PF02875">
    <property type="entry name" value="Mur_ligase_C"/>
    <property type="match status" value="1"/>
</dbReference>
<evidence type="ECO:0000256" key="4">
    <source>
        <dbReference type="ARBA" id="ARBA00011738"/>
    </source>
</evidence>
<dbReference type="PROSITE" id="PS50975">
    <property type="entry name" value="ATP_GRASP"/>
    <property type="match status" value="1"/>
</dbReference>
<evidence type="ECO:0000313" key="16">
    <source>
        <dbReference type="EMBL" id="CDZ24537.1"/>
    </source>
</evidence>
<evidence type="ECO:0000313" key="17">
    <source>
        <dbReference type="Proteomes" id="UP000032431"/>
    </source>
</evidence>
<dbReference type="InterPro" id="IPR036615">
    <property type="entry name" value="Mur_ligase_C_dom_sf"/>
</dbReference>
<dbReference type="Pfam" id="PF08443">
    <property type="entry name" value="RimK"/>
    <property type="match status" value="1"/>
</dbReference>
<dbReference type="NCBIfam" id="NF010623">
    <property type="entry name" value="PRK14016.1"/>
    <property type="match status" value="1"/>
</dbReference>
<evidence type="ECO:0000256" key="9">
    <source>
        <dbReference type="ARBA" id="ARBA00022741"/>
    </source>
</evidence>
<dbReference type="GO" id="GO:0004326">
    <property type="term" value="F:tetrahydrofolylpolyglutamate synthase activity"/>
    <property type="evidence" value="ECO:0007669"/>
    <property type="project" value="InterPro"/>
</dbReference>
<dbReference type="KEGG" id="ccel:CCDG5_1423"/>
<dbReference type="SUPFAM" id="SSF53623">
    <property type="entry name" value="MurD-like peptide ligases, catalytic domain"/>
    <property type="match status" value="1"/>
</dbReference>
<proteinExistence type="inferred from homology"/>
<evidence type="ECO:0000256" key="11">
    <source>
        <dbReference type="ARBA" id="ARBA00031353"/>
    </source>
</evidence>
<keyword evidence="8" id="KW-0436">Ligase</keyword>
<dbReference type="InterPro" id="IPR036565">
    <property type="entry name" value="Mur-like_cat_sf"/>
</dbReference>
<keyword evidence="17" id="KW-1185">Reference proteome</keyword>
<sequence>METDKISIWDYTIFPGRNIYSHRPVMKMIVDIGKYGDIPTKDIKGFNEKLIKAFPGLRTNCCGLGYEGGFLEKLKAGTYLGHVLEHVILEMQYMLGYDVRYGKTRLLKEPNVYYLVFEYKNEVCGLECSKAAVFILNSFIRGEDVNIDEFLDYLRRASQDGELGPSTSAIVEEAKKRHIPITRIGHESLVRLGYGRHSRLIESTLTDATSCISADLSSNKQLTKALLSEHKIPVPYGKVVFSEISAVMVANQIGMPVVIKPYDGNQGKGVFLNLKTNEEIKEAYREASKFSNGIIVEKFVKGRDFRILVVGDKVCAVAERLPASVTGDGKHTIKELVDIVNSDENRGESHEKALTKIKLDSVSRNLLRKNGLTEDSIPEPGQVVVLRQNGNLSTGGTAIDCTDIIHPENAQLAVSAAKAIGIDIAGIDVVAEDISKPITETGGAIVEVNTAPGIRMHLYPSVGKPRNVAKDIVDLLFPKEEDYNFPIVSVTGTNGKTTTVRLIHHVLGLCGKTVGMTSTSGTYVGNKCICRGDNSGPISAKTLLSNKEIDAAVLETARGGIVRGGLGYDLADVGVITNITGDHIGLDGINTLEDLAFVKSLVVEAVKENGAAVLNAEDSMTPKILKRVKVRPILFYKDEEPTQVTRTVDCVKVFTKNGTIKIKDGAKTLDVIDVSDIPITCGGLIECNIENSLAAVSALYALGVPIPVISDGLKSFDDNKGRFNLYKLNGFRVMLDYGHNPAGYRQVIKTCKKLGYNRLIGVIGMPGDRQDSAMRTVGEMCAEAFTRIIIKEDEDLRGRKRGEVAGIFYDAIIKKGFDRNAVTIIEKESDALRAAVEEARSGDLIVMLYEKLEPLQEYLESLGAKNAFPLAVQEKKTFELLA</sequence>
<dbReference type="PATRIC" id="fig|29343.3.peg.1502"/>
<dbReference type="Pfam" id="PF18921">
    <property type="entry name" value="Cyanophycin_syn"/>
    <property type="match status" value="1"/>
</dbReference>
<dbReference type="PROSITE" id="PS01011">
    <property type="entry name" value="FOLYLPOLYGLU_SYNT_1"/>
    <property type="match status" value="1"/>
</dbReference>
<dbReference type="PANTHER" id="PTHR23135">
    <property type="entry name" value="MUR LIGASE FAMILY MEMBER"/>
    <property type="match status" value="1"/>
</dbReference>
<evidence type="ECO:0000256" key="1">
    <source>
        <dbReference type="ARBA" id="ARBA00003184"/>
    </source>
</evidence>
<dbReference type="Pfam" id="PF08245">
    <property type="entry name" value="Mur_ligase_M"/>
    <property type="match status" value="1"/>
</dbReference>
<dbReference type="InterPro" id="IPR011761">
    <property type="entry name" value="ATP-grasp"/>
</dbReference>
<dbReference type="NCBIfam" id="TIGR02068">
    <property type="entry name" value="cya_phycin_syn"/>
    <property type="match status" value="1"/>
</dbReference>